<dbReference type="InterPro" id="IPR036388">
    <property type="entry name" value="WH-like_DNA-bd_sf"/>
</dbReference>
<comment type="similarity">
    <text evidence="4">Belongs to the class I-like SAM-binding methyltransferase superfamily. Cation-independent O-methyltransferase family. COMT subfamily.</text>
</comment>
<evidence type="ECO:0000259" key="5">
    <source>
        <dbReference type="Pfam" id="PF00891"/>
    </source>
</evidence>
<dbReference type="SUPFAM" id="SSF46785">
    <property type="entry name" value="Winged helix' DNA-binding domain"/>
    <property type="match status" value="1"/>
</dbReference>
<reference evidence="7 8" key="1">
    <citation type="journal article" date="2021" name="BMC Genomics">
        <title>Datura genome reveals duplications of psychoactive alkaloid biosynthetic genes and high mutation rate following tissue culture.</title>
        <authorList>
            <person name="Rajewski A."/>
            <person name="Carter-House D."/>
            <person name="Stajich J."/>
            <person name="Litt A."/>
        </authorList>
    </citation>
    <scope>NUCLEOTIDE SEQUENCE [LARGE SCALE GENOMIC DNA]</scope>
    <source>
        <strain evidence="7">AR-01</strain>
    </source>
</reference>
<dbReference type="PANTHER" id="PTHR11746">
    <property type="entry name" value="O-METHYLTRANSFERASE"/>
    <property type="match status" value="1"/>
</dbReference>
<evidence type="ECO:0000256" key="3">
    <source>
        <dbReference type="ARBA" id="ARBA00022691"/>
    </source>
</evidence>
<dbReference type="SUPFAM" id="SSF53335">
    <property type="entry name" value="S-adenosyl-L-methionine-dependent methyltransferases"/>
    <property type="match status" value="1"/>
</dbReference>
<dbReference type="Gene3D" id="1.10.10.10">
    <property type="entry name" value="Winged helix-like DNA-binding domain superfamily/Winged helix DNA-binding domain"/>
    <property type="match status" value="1"/>
</dbReference>
<dbReference type="InterPro" id="IPR036390">
    <property type="entry name" value="WH_DNA-bd_sf"/>
</dbReference>
<gene>
    <name evidence="7" type="ORF">HAX54_032116</name>
</gene>
<evidence type="ECO:0000256" key="4">
    <source>
        <dbReference type="ARBA" id="ARBA00034481"/>
    </source>
</evidence>
<evidence type="ECO:0000256" key="2">
    <source>
        <dbReference type="ARBA" id="ARBA00022679"/>
    </source>
</evidence>
<evidence type="ECO:0008006" key="9">
    <source>
        <dbReference type="Google" id="ProtNLM"/>
    </source>
</evidence>
<comment type="caution">
    <text evidence="7">The sequence shown here is derived from an EMBL/GenBank/DDBJ whole genome shotgun (WGS) entry which is preliminary data.</text>
</comment>
<evidence type="ECO:0000256" key="1">
    <source>
        <dbReference type="ARBA" id="ARBA00022603"/>
    </source>
</evidence>
<proteinExistence type="inferred from homology"/>
<dbReference type="EMBL" id="JACEIK010004085">
    <property type="protein sequence ID" value="MCD9644131.1"/>
    <property type="molecule type" value="Genomic_DNA"/>
</dbReference>
<dbReference type="PROSITE" id="PS51683">
    <property type="entry name" value="SAM_OMT_II"/>
    <property type="match status" value="1"/>
</dbReference>
<protein>
    <recommendedName>
        <fullName evidence="9">Caffeic acid 3-O-methyltransferase-like</fullName>
    </recommendedName>
</protein>
<name>A0ABS8VCP0_DATST</name>
<evidence type="ECO:0000313" key="8">
    <source>
        <dbReference type="Proteomes" id="UP000823775"/>
    </source>
</evidence>
<keyword evidence="1" id="KW-0489">Methyltransferase</keyword>
<dbReference type="Gene3D" id="3.40.50.150">
    <property type="entry name" value="Vaccinia Virus protein VP39"/>
    <property type="match status" value="1"/>
</dbReference>
<evidence type="ECO:0000313" key="7">
    <source>
        <dbReference type="EMBL" id="MCD9644131.1"/>
    </source>
</evidence>
<dbReference type="Pfam" id="PF08100">
    <property type="entry name" value="Dimerisation"/>
    <property type="match status" value="1"/>
</dbReference>
<keyword evidence="3" id="KW-0949">S-adenosyl-L-methionine</keyword>
<dbReference type="InterPro" id="IPR012967">
    <property type="entry name" value="COMT_dimerisation"/>
</dbReference>
<sequence>MGSSANIQLPTKSQSEEEERNCTYAMQLLSSTVLPFVLNSTIQLDVFEILAKAKATKLSALQIVSDHMPNCKNPDAAAMLDRMLYVLASYSLLDCSIIEEENGATKRVYGLSGVGKFFVRDGDGASMGPLLALLQDKVFINSWFELKDAVLEGGVPFDRVHGVHAFEYPKLDPKFNDVFNKAMINHTTIVMKKILENYKGFEGLKTLVDVGGGLGVNLKMITSKYPAIKGTNFDLPHVVQHAPSYPGVEHVGGDMFESVPQGDAIFMKWILHDWSDSHCLKLLKNCYKALPDNGKVIVVEANLPVKPDTDTTVVGVSQCDLIMMAQNPGGKERSQQEFQALATEAGFKGVNLICCVCNFWVMEFYK</sequence>
<dbReference type="Proteomes" id="UP000823775">
    <property type="component" value="Unassembled WGS sequence"/>
</dbReference>
<dbReference type="InterPro" id="IPR016461">
    <property type="entry name" value="COMT-like"/>
</dbReference>
<dbReference type="InterPro" id="IPR001077">
    <property type="entry name" value="COMT_C"/>
</dbReference>
<dbReference type="Pfam" id="PF00891">
    <property type="entry name" value="Methyltransf_2"/>
    <property type="match status" value="1"/>
</dbReference>
<accession>A0ABS8VCP0</accession>
<organism evidence="7 8">
    <name type="scientific">Datura stramonium</name>
    <name type="common">Jimsonweed</name>
    <name type="synonym">Common thornapple</name>
    <dbReference type="NCBI Taxonomy" id="4076"/>
    <lineage>
        <taxon>Eukaryota</taxon>
        <taxon>Viridiplantae</taxon>
        <taxon>Streptophyta</taxon>
        <taxon>Embryophyta</taxon>
        <taxon>Tracheophyta</taxon>
        <taxon>Spermatophyta</taxon>
        <taxon>Magnoliopsida</taxon>
        <taxon>eudicotyledons</taxon>
        <taxon>Gunneridae</taxon>
        <taxon>Pentapetalae</taxon>
        <taxon>asterids</taxon>
        <taxon>lamiids</taxon>
        <taxon>Solanales</taxon>
        <taxon>Solanaceae</taxon>
        <taxon>Solanoideae</taxon>
        <taxon>Datureae</taxon>
        <taxon>Datura</taxon>
    </lineage>
</organism>
<keyword evidence="8" id="KW-1185">Reference proteome</keyword>
<dbReference type="PIRSF" id="PIRSF005739">
    <property type="entry name" value="O-mtase"/>
    <property type="match status" value="1"/>
</dbReference>
<feature type="domain" description="O-methyltransferase C-terminal" evidence="5">
    <location>
        <begin position="143"/>
        <end position="348"/>
    </location>
</feature>
<evidence type="ECO:0000259" key="6">
    <source>
        <dbReference type="Pfam" id="PF08100"/>
    </source>
</evidence>
<feature type="domain" description="O-methyltransferase dimerisation" evidence="6">
    <location>
        <begin position="26"/>
        <end position="120"/>
    </location>
</feature>
<keyword evidence="2" id="KW-0808">Transferase</keyword>
<dbReference type="InterPro" id="IPR029063">
    <property type="entry name" value="SAM-dependent_MTases_sf"/>
</dbReference>